<evidence type="ECO:0000259" key="5">
    <source>
        <dbReference type="PROSITE" id="PS50977"/>
    </source>
</evidence>
<name>A0A931G477_9ACTN</name>
<evidence type="ECO:0000256" key="3">
    <source>
        <dbReference type="ARBA" id="ARBA00023163"/>
    </source>
</evidence>
<dbReference type="InterPro" id="IPR001647">
    <property type="entry name" value="HTH_TetR"/>
</dbReference>
<gene>
    <name evidence="6" type="ORF">I4J89_26490</name>
</gene>
<dbReference type="GO" id="GO:0000976">
    <property type="term" value="F:transcription cis-regulatory region binding"/>
    <property type="evidence" value="ECO:0007669"/>
    <property type="project" value="TreeGrafter"/>
</dbReference>
<feature type="DNA-binding region" description="H-T-H motif" evidence="4">
    <location>
        <begin position="31"/>
        <end position="50"/>
    </location>
</feature>
<dbReference type="AlphaFoldDB" id="A0A931G477"/>
<evidence type="ECO:0000313" key="7">
    <source>
        <dbReference type="Proteomes" id="UP000598146"/>
    </source>
</evidence>
<dbReference type="SUPFAM" id="SSF46689">
    <property type="entry name" value="Homeodomain-like"/>
    <property type="match status" value="1"/>
</dbReference>
<protein>
    <submittedName>
        <fullName evidence="6">TetR/AcrR family transcriptional regulator</fullName>
    </submittedName>
</protein>
<dbReference type="PANTHER" id="PTHR30055">
    <property type="entry name" value="HTH-TYPE TRANSCRIPTIONAL REGULATOR RUTR"/>
    <property type="match status" value="1"/>
</dbReference>
<evidence type="ECO:0000313" key="6">
    <source>
        <dbReference type="EMBL" id="MBG0565004.1"/>
    </source>
</evidence>
<keyword evidence="7" id="KW-1185">Reference proteome</keyword>
<dbReference type="GO" id="GO:0003700">
    <property type="term" value="F:DNA-binding transcription factor activity"/>
    <property type="evidence" value="ECO:0007669"/>
    <property type="project" value="TreeGrafter"/>
</dbReference>
<dbReference type="PROSITE" id="PS50977">
    <property type="entry name" value="HTH_TETR_2"/>
    <property type="match status" value="1"/>
</dbReference>
<evidence type="ECO:0000256" key="1">
    <source>
        <dbReference type="ARBA" id="ARBA00023015"/>
    </source>
</evidence>
<dbReference type="SUPFAM" id="SSF48498">
    <property type="entry name" value="Tetracyclin repressor-like, C-terminal domain"/>
    <property type="match status" value="1"/>
</dbReference>
<dbReference type="EMBL" id="JADQTO010000013">
    <property type="protein sequence ID" value="MBG0565004.1"/>
    <property type="molecule type" value="Genomic_DNA"/>
</dbReference>
<organism evidence="6 7">
    <name type="scientific">Actinoplanes aureus</name>
    <dbReference type="NCBI Taxonomy" id="2792083"/>
    <lineage>
        <taxon>Bacteria</taxon>
        <taxon>Bacillati</taxon>
        <taxon>Actinomycetota</taxon>
        <taxon>Actinomycetes</taxon>
        <taxon>Micromonosporales</taxon>
        <taxon>Micromonosporaceae</taxon>
        <taxon>Actinoplanes</taxon>
    </lineage>
</organism>
<dbReference type="PANTHER" id="PTHR30055:SF234">
    <property type="entry name" value="HTH-TYPE TRANSCRIPTIONAL REGULATOR BETI"/>
    <property type="match status" value="1"/>
</dbReference>
<dbReference type="InterPro" id="IPR009057">
    <property type="entry name" value="Homeodomain-like_sf"/>
</dbReference>
<dbReference type="RefSeq" id="WP_196416788.1">
    <property type="nucleotide sequence ID" value="NZ_JADQTO010000013.1"/>
</dbReference>
<evidence type="ECO:0000256" key="4">
    <source>
        <dbReference type="PROSITE-ProRule" id="PRU00335"/>
    </source>
</evidence>
<dbReference type="Proteomes" id="UP000598146">
    <property type="component" value="Unassembled WGS sequence"/>
</dbReference>
<reference evidence="6" key="1">
    <citation type="submission" date="2020-11" db="EMBL/GenBank/DDBJ databases">
        <title>Isolation and identification of active actinomycetes.</title>
        <authorList>
            <person name="Sun X."/>
        </authorList>
    </citation>
    <scope>NUCLEOTIDE SEQUENCE</scope>
    <source>
        <strain evidence="6">NEAU-A11</strain>
    </source>
</reference>
<keyword evidence="1" id="KW-0805">Transcription regulation</keyword>
<proteinExistence type="predicted"/>
<sequence length="185" mass="20585">MTTARAGSRARTRQAILDAAFEVLARNPAASLGDVAAAADVGRTTLHRYFPERSDLLVALRDEATARLDQARTRARTADDTGAAAIRRLCQEYFDLGDLLSLLFREQVELDDESPGTCDDWFADLVRRGHADGTIDTELPAIWVQSLLWSQLYLGWSFLSEANASRHETLRLVLRCVEGAIRPLR</sequence>
<keyword evidence="3" id="KW-0804">Transcription</keyword>
<dbReference type="InterPro" id="IPR036271">
    <property type="entry name" value="Tet_transcr_reg_TetR-rel_C_sf"/>
</dbReference>
<dbReference type="InterPro" id="IPR050109">
    <property type="entry name" value="HTH-type_TetR-like_transc_reg"/>
</dbReference>
<comment type="caution">
    <text evidence="6">The sequence shown here is derived from an EMBL/GenBank/DDBJ whole genome shotgun (WGS) entry which is preliminary data.</text>
</comment>
<evidence type="ECO:0000256" key="2">
    <source>
        <dbReference type="ARBA" id="ARBA00023125"/>
    </source>
</evidence>
<feature type="domain" description="HTH tetR-type" evidence="5">
    <location>
        <begin position="10"/>
        <end position="68"/>
    </location>
</feature>
<accession>A0A931G477</accession>
<keyword evidence="2 4" id="KW-0238">DNA-binding</keyword>
<dbReference type="Pfam" id="PF00440">
    <property type="entry name" value="TetR_N"/>
    <property type="match status" value="1"/>
</dbReference>
<dbReference type="Gene3D" id="1.10.357.10">
    <property type="entry name" value="Tetracycline Repressor, domain 2"/>
    <property type="match status" value="1"/>
</dbReference>